<dbReference type="OrthoDB" id="8194627at2"/>
<dbReference type="KEGG" id="sphi:TS85_08620"/>
<dbReference type="RefSeq" id="WP_044331646.1">
    <property type="nucleotide sequence ID" value="NZ_CP010836.1"/>
</dbReference>
<reference evidence="1 2" key="1">
    <citation type="journal article" date="2015" name="Int. J. Syst. Evol. Microbiol.">
        <title>Sphingomonas hengshuiensis sp. nov., isolated from lake wetland.</title>
        <authorList>
            <person name="Wei S."/>
            <person name="Wang T."/>
            <person name="Liu H."/>
            <person name="Zhang C."/>
            <person name="Guo J."/>
            <person name="Wang Q."/>
            <person name="Liang K."/>
            <person name="Zhang Z."/>
        </authorList>
    </citation>
    <scope>NUCLEOTIDE SEQUENCE [LARGE SCALE GENOMIC DNA]</scope>
    <source>
        <strain evidence="1 2">WHSC-8</strain>
    </source>
</reference>
<dbReference type="EMBL" id="CP010836">
    <property type="protein sequence ID" value="AJP71832.1"/>
    <property type="molecule type" value="Genomic_DNA"/>
</dbReference>
<evidence type="ECO:0008006" key="3">
    <source>
        <dbReference type="Google" id="ProtNLM"/>
    </source>
</evidence>
<reference evidence="1 2" key="2">
    <citation type="submission" date="2015-02" db="EMBL/GenBank/DDBJ databases">
        <title>The complete genome of Sphingomonas hengshuiensis sp. WHSC-8 isolated from soil of Hengshui Lake.</title>
        <authorList>
            <person name="Wei S."/>
            <person name="Guo J."/>
            <person name="Su C."/>
            <person name="Wu R."/>
            <person name="Zhang Z."/>
            <person name="Liang K."/>
            <person name="Li H."/>
            <person name="Wang T."/>
            <person name="Liu H."/>
            <person name="Zhang C."/>
            <person name="Li Z."/>
            <person name="Wang Q."/>
            <person name="Meng J."/>
        </authorList>
    </citation>
    <scope>NUCLEOTIDE SEQUENCE [LARGE SCALE GENOMIC DNA]</scope>
    <source>
        <strain evidence="1 2">WHSC-8</strain>
    </source>
</reference>
<dbReference type="Pfam" id="PF10098">
    <property type="entry name" value="DUF2336"/>
    <property type="match status" value="1"/>
</dbReference>
<dbReference type="InterPro" id="IPR019285">
    <property type="entry name" value="DUF2336"/>
</dbReference>
<evidence type="ECO:0000313" key="1">
    <source>
        <dbReference type="EMBL" id="AJP71832.1"/>
    </source>
</evidence>
<name>A0A7U4LEV1_9SPHN</name>
<organism evidence="1 2">
    <name type="scientific">Sphingomonas hengshuiensis</name>
    <dbReference type="NCBI Taxonomy" id="1609977"/>
    <lineage>
        <taxon>Bacteria</taxon>
        <taxon>Pseudomonadati</taxon>
        <taxon>Pseudomonadota</taxon>
        <taxon>Alphaproteobacteria</taxon>
        <taxon>Sphingomonadales</taxon>
        <taxon>Sphingomonadaceae</taxon>
        <taxon>Sphingomonas</taxon>
    </lineage>
</organism>
<evidence type="ECO:0000313" key="2">
    <source>
        <dbReference type="Proteomes" id="UP000032300"/>
    </source>
</evidence>
<dbReference type="AlphaFoldDB" id="A0A7U4LEV1"/>
<accession>A0A7U4LEV1</accession>
<proteinExistence type="predicted"/>
<sequence>MSDNPVDLRGGASIGAKALLARAAAAEACAYRGLMVAVDDFFLPEDQRLDERTRSALATLLRALVETVEAQIREYGARLLISRGESALAQALTEGGASVFPRLARSGLLRDTALMAELTARVRQDAIGAALPMHAPDDPERPSLINRFVQHPDRVLASGAMAVLIAESRRRGSPDAGQLAETGLPAELHHKLVWWVAAALRERVEEAEGAALAVVDRALSEAAQRSLAAYDEGDRLEATAMRFAAVIDAQADELPQLLVESLGDRRVVLFVALLAHALGSDYALARDMVLDPGADRLWLALRALELPREAIAQIGYALCEADPRRDVERFADTLDAIAEIGGHEAREAFAPLKLDPDYRAALLALAQAGSPR</sequence>
<gene>
    <name evidence="1" type="ORF">TS85_08620</name>
</gene>
<protein>
    <recommendedName>
        <fullName evidence="3">DUF2336 domain-containing protein</fullName>
    </recommendedName>
</protein>
<dbReference type="Proteomes" id="UP000032300">
    <property type="component" value="Chromosome"/>
</dbReference>
<keyword evidence="2" id="KW-1185">Reference proteome</keyword>